<proteinExistence type="predicted"/>
<sequence length="62" mass="6752">MSQVLLPCLRQESFRGTPANSPQTCRLHDDLLRELKARHSSTVISCLVGGSALSVTIANDTR</sequence>
<evidence type="ECO:0000313" key="2">
    <source>
        <dbReference type="Proteomes" id="UP000241118"/>
    </source>
</evidence>
<gene>
    <name evidence="1" type="ORF">B0I31_113138</name>
</gene>
<keyword evidence="2" id="KW-1185">Reference proteome</keyword>
<evidence type="ECO:0000313" key="1">
    <source>
        <dbReference type="EMBL" id="PSL52465.1"/>
    </source>
</evidence>
<name>A0A2P8I1Y4_SACCR</name>
<dbReference type="Proteomes" id="UP000241118">
    <property type="component" value="Unassembled WGS sequence"/>
</dbReference>
<protein>
    <submittedName>
        <fullName evidence="1">Uncharacterized protein</fullName>
    </submittedName>
</protein>
<organism evidence="1 2">
    <name type="scientific">Saccharothrix carnea</name>
    <dbReference type="NCBI Taxonomy" id="1280637"/>
    <lineage>
        <taxon>Bacteria</taxon>
        <taxon>Bacillati</taxon>
        <taxon>Actinomycetota</taxon>
        <taxon>Actinomycetes</taxon>
        <taxon>Pseudonocardiales</taxon>
        <taxon>Pseudonocardiaceae</taxon>
        <taxon>Saccharothrix</taxon>
    </lineage>
</organism>
<comment type="caution">
    <text evidence="1">The sequence shown here is derived from an EMBL/GenBank/DDBJ whole genome shotgun (WGS) entry which is preliminary data.</text>
</comment>
<accession>A0A2P8I1Y4</accession>
<reference evidence="1 2" key="1">
    <citation type="submission" date="2018-03" db="EMBL/GenBank/DDBJ databases">
        <title>Genomic Encyclopedia of Type Strains, Phase III (KMG-III): the genomes of soil and plant-associated and newly described type strains.</title>
        <authorList>
            <person name="Whitman W."/>
        </authorList>
    </citation>
    <scope>NUCLEOTIDE SEQUENCE [LARGE SCALE GENOMIC DNA]</scope>
    <source>
        <strain evidence="1 2">CGMCC 4.7097</strain>
    </source>
</reference>
<dbReference type="AlphaFoldDB" id="A0A2P8I1Y4"/>
<dbReference type="EMBL" id="PYAX01000013">
    <property type="protein sequence ID" value="PSL52465.1"/>
    <property type="molecule type" value="Genomic_DNA"/>
</dbReference>